<dbReference type="AlphaFoldDB" id="A0A1H6U8U7"/>
<dbReference type="GO" id="GO:0043565">
    <property type="term" value="F:sequence-specific DNA binding"/>
    <property type="evidence" value="ECO:0007669"/>
    <property type="project" value="InterPro"/>
</dbReference>
<dbReference type="Pfam" id="PF12833">
    <property type="entry name" value="HTH_18"/>
    <property type="match status" value="1"/>
</dbReference>
<dbReference type="InterPro" id="IPR003313">
    <property type="entry name" value="AraC-bd"/>
</dbReference>
<feature type="domain" description="HTH araC/xylS-type" evidence="4">
    <location>
        <begin position="191"/>
        <end position="289"/>
    </location>
</feature>
<organism evidence="5 6">
    <name type="scientific">Myroides marinus</name>
    <dbReference type="NCBI Taxonomy" id="703342"/>
    <lineage>
        <taxon>Bacteria</taxon>
        <taxon>Pseudomonadati</taxon>
        <taxon>Bacteroidota</taxon>
        <taxon>Flavobacteriia</taxon>
        <taxon>Flavobacteriales</taxon>
        <taxon>Flavobacteriaceae</taxon>
        <taxon>Myroides</taxon>
    </lineage>
</organism>
<dbReference type="Gene3D" id="2.60.120.10">
    <property type="entry name" value="Jelly Rolls"/>
    <property type="match status" value="1"/>
</dbReference>
<dbReference type="SUPFAM" id="SSF51215">
    <property type="entry name" value="Regulatory protein AraC"/>
    <property type="match status" value="1"/>
</dbReference>
<dbReference type="InterPro" id="IPR037923">
    <property type="entry name" value="HTH-like"/>
</dbReference>
<accession>A0A1H6U8U7</accession>
<evidence type="ECO:0000256" key="2">
    <source>
        <dbReference type="ARBA" id="ARBA00023125"/>
    </source>
</evidence>
<gene>
    <name evidence="5" type="ORF">SAMN04488018_10674</name>
</gene>
<evidence type="ECO:0000256" key="1">
    <source>
        <dbReference type="ARBA" id="ARBA00023015"/>
    </source>
</evidence>
<dbReference type="Pfam" id="PF02311">
    <property type="entry name" value="AraC_binding"/>
    <property type="match status" value="1"/>
</dbReference>
<reference evidence="5 6" key="1">
    <citation type="submission" date="2016-10" db="EMBL/GenBank/DDBJ databases">
        <authorList>
            <person name="de Groot N.N."/>
        </authorList>
    </citation>
    <scope>NUCLEOTIDE SEQUENCE [LARGE SCALE GENOMIC DNA]</scope>
    <source>
        <strain evidence="5 6">DSM 23048</strain>
    </source>
</reference>
<evidence type="ECO:0000313" key="6">
    <source>
        <dbReference type="Proteomes" id="UP000183077"/>
    </source>
</evidence>
<dbReference type="EMBL" id="FNYS01000006">
    <property type="protein sequence ID" value="SEI87956.1"/>
    <property type="molecule type" value="Genomic_DNA"/>
</dbReference>
<dbReference type="SUPFAM" id="SSF46689">
    <property type="entry name" value="Homeodomain-like"/>
    <property type="match status" value="1"/>
</dbReference>
<dbReference type="RefSeq" id="WP_074745666.1">
    <property type="nucleotide sequence ID" value="NZ_FNYS01000006.1"/>
</dbReference>
<dbReference type="PANTHER" id="PTHR43280:SF32">
    <property type="entry name" value="TRANSCRIPTIONAL REGULATORY PROTEIN"/>
    <property type="match status" value="1"/>
</dbReference>
<evidence type="ECO:0000313" key="5">
    <source>
        <dbReference type="EMBL" id="SEI87956.1"/>
    </source>
</evidence>
<protein>
    <submittedName>
        <fullName evidence="5">AraC-type DNA-binding protein</fullName>
    </submittedName>
</protein>
<name>A0A1H6U8U7_9FLAO</name>
<keyword evidence="3" id="KW-0804">Transcription</keyword>
<keyword evidence="2 5" id="KW-0238">DNA-binding</keyword>
<evidence type="ECO:0000256" key="3">
    <source>
        <dbReference type="ARBA" id="ARBA00023163"/>
    </source>
</evidence>
<dbReference type="GO" id="GO:0003700">
    <property type="term" value="F:DNA-binding transcription factor activity"/>
    <property type="evidence" value="ECO:0007669"/>
    <property type="project" value="InterPro"/>
</dbReference>
<dbReference type="InterPro" id="IPR009057">
    <property type="entry name" value="Homeodomain-like_sf"/>
</dbReference>
<dbReference type="PROSITE" id="PS01124">
    <property type="entry name" value="HTH_ARAC_FAMILY_2"/>
    <property type="match status" value="1"/>
</dbReference>
<dbReference type="Gene3D" id="1.10.10.60">
    <property type="entry name" value="Homeodomain-like"/>
    <property type="match status" value="1"/>
</dbReference>
<dbReference type="GeneID" id="82256877"/>
<keyword evidence="1" id="KW-0805">Transcription regulation</keyword>
<dbReference type="InterPro" id="IPR014710">
    <property type="entry name" value="RmlC-like_jellyroll"/>
</dbReference>
<dbReference type="Proteomes" id="UP000183077">
    <property type="component" value="Unassembled WGS sequence"/>
</dbReference>
<dbReference type="PANTHER" id="PTHR43280">
    <property type="entry name" value="ARAC-FAMILY TRANSCRIPTIONAL REGULATOR"/>
    <property type="match status" value="1"/>
</dbReference>
<proteinExistence type="predicted"/>
<sequence>MSEIKVLEIKQFKEESINPMFYVNEFRTHFSTSKLHIDIPHKHNFYVTVLFTEGSGVHEIDFLTYEVRPGALFFLSPGQTHSWKLSDDINGYIIFHTKEFFDIHLINNLLKGFNFFNVLNQSCVFYCDESLQAKWSNLCDQLIEEHHNREFMRNEYLLSLTTMFYIQVHREMIKRNQAGNQGTIKYNVHYQKFEELVEEYYMKEKSPLYYADKLNITPKHLNRIVRTMVNKSTGEIITDRVILEAKRMFMYSKQSFSEIAYVLGYEDYSYFLKVFKSKENTTPTDFMKRYGL</sequence>
<dbReference type="SMART" id="SM00342">
    <property type="entry name" value="HTH_ARAC"/>
    <property type="match status" value="1"/>
</dbReference>
<evidence type="ECO:0000259" key="4">
    <source>
        <dbReference type="PROSITE" id="PS01124"/>
    </source>
</evidence>
<dbReference type="InterPro" id="IPR018060">
    <property type="entry name" value="HTH_AraC"/>
</dbReference>